<evidence type="ECO:0000256" key="1">
    <source>
        <dbReference type="ARBA" id="ARBA00023015"/>
    </source>
</evidence>
<protein>
    <submittedName>
        <fullName evidence="6">AraC family transcriptional regulator</fullName>
    </submittedName>
</protein>
<evidence type="ECO:0000313" key="6">
    <source>
        <dbReference type="EMBL" id="THF81702.1"/>
    </source>
</evidence>
<gene>
    <name evidence="6" type="ORF">E6C55_08220</name>
</gene>
<keyword evidence="3" id="KW-0804">Transcription</keyword>
<name>A0A4S4C209_9BACL</name>
<dbReference type="SUPFAM" id="SSF46689">
    <property type="entry name" value="Homeodomain-like"/>
    <property type="match status" value="2"/>
</dbReference>
<keyword evidence="7" id="KW-1185">Reference proteome</keyword>
<dbReference type="InterPro" id="IPR018062">
    <property type="entry name" value="HTH_AraC-typ_CS"/>
</dbReference>
<dbReference type="InterPro" id="IPR018060">
    <property type="entry name" value="HTH_AraC"/>
</dbReference>
<dbReference type="SUPFAM" id="SSF51215">
    <property type="entry name" value="Regulatory protein AraC"/>
    <property type="match status" value="1"/>
</dbReference>
<keyword evidence="2" id="KW-0238">DNA-binding</keyword>
<dbReference type="Gene3D" id="1.10.10.60">
    <property type="entry name" value="Homeodomain-like"/>
    <property type="match status" value="2"/>
</dbReference>
<dbReference type="RefSeq" id="WP_136369298.1">
    <property type="nucleotide sequence ID" value="NZ_SSOB01000008.1"/>
</dbReference>
<dbReference type="Pfam" id="PF12833">
    <property type="entry name" value="HTH_18"/>
    <property type="match status" value="1"/>
</dbReference>
<dbReference type="AlphaFoldDB" id="A0A4S4C209"/>
<keyword evidence="1" id="KW-0805">Transcription regulation</keyword>
<dbReference type="PANTHER" id="PTHR43280:SF2">
    <property type="entry name" value="HTH-TYPE TRANSCRIPTIONAL REGULATOR EXSA"/>
    <property type="match status" value="1"/>
</dbReference>
<dbReference type="PROSITE" id="PS01124">
    <property type="entry name" value="HTH_ARAC_FAMILY_2"/>
    <property type="match status" value="1"/>
</dbReference>
<dbReference type="OrthoDB" id="9807321at2"/>
<evidence type="ECO:0000256" key="3">
    <source>
        <dbReference type="ARBA" id="ARBA00023163"/>
    </source>
</evidence>
<feature type="region of interest" description="Disordered" evidence="4">
    <location>
        <begin position="261"/>
        <end position="280"/>
    </location>
</feature>
<proteinExistence type="predicted"/>
<comment type="caution">
    <text evidence="6">The sequence shown here is derived from an EMBL/GenBank/DDBJ whole genome shotgun (WGS) entry which is preliminary data.</text>
</comment>
<evidence type="ECO:0000256" key="2">
    <source>
        <dbReference type="ARBA" id="ARBA00023125"/>
    </source>
</evidence>
<dbReference type="Proteomes" id="UP000310636">
    <property type="component" value="Unassembled WGS sequence"/>
</dbReference>
<dbReference type="InterPro" id="IPR009057">
    <property type="entry name" value="Homeodomain-like_sf"/>
</dbReference>
<dbReference type="GO" id="GO:0043565">
    <property type="term" value="F:sequence-specific DNA binding"/>
    <property type="evidence" value="ECO:0007669"/>
    <property type="project" value="InterPro"/>
</dbReference>
<dbReference type="PANTHER" id="PTHR43280">
    <property type="entry name" value="ARAC-FAMILY TRANSCRIPTIONAL REGULATOR"/>
    <property type="match status" value="1"/>
</dbReference>
<dbReference type="GO" id="GO:0003700">
    <property type="term" value="F:DNA-binding transcription factor activity"/>
    <property type="evidence" value="ECO:0007669"/>
    <property type="project" value="InterPro"/>
</dbReference>
<sequence>MAIVQEELAQHFAQVPLDVFGVYRTFLNPDWVYDGHVMQPTAKCAVILSLSGSADFVFDGEDRYRLEPGVVLLGGFNKRLSIEVGPEGFEYGLVHFLPSGGEEAAVRRLCEVSELHVPPDPEIAELHKQLLHASSSPDSMSLLEKKSLFYRLLNQLLLADRVSRNKTSYTVVDESIQYIQKHYMEPITLEKLAGRCRMKPKYFSYLFRKYVGLAPIDYLIQYRMNRASELLLQGGFPVASVARSVGYSDPYYFSRLFKKHKGMSPGKAGQEAAGDWAAGP</sequence>
<dbReference type="PROSITE" id="PS00041">
    <property type="entry name" value="HTH_ARAC_FAMILY_1"/>
    <property type="match status" value="1"/>
</dbReference>
<organism evidence="6 7">
    <name type="scientific">Cohnella fermenti</name>
    <dbReference type="NCBI Taxonomy" id="2565925"/>
    <lineage>
        <taxon>Bacteria</taxon>
        <taxon>Bacillati</taxon>
        <taxon>Bacillota</taxon>
        <taxon>Bacilli</taxon>
        <taxon>Bacillales</taxon>
        <taxon>Paenibacillaceae</taxon>
        <taxon>Cohnella</taxon>
    </lineage>
</organism>
<evidence type="ECO:0000259" key="5">
    <source>
        <dbReference type="PROSITE" id="PS01124"/>
    </source>
</evidence>
<feature type="domain" description="HTH araC/xylS-type" evidence="5">
    <location>
        <begin position="173"/>
        <end position="271"/>
    </location>
</feature>
<accession>A0A4S4C209</accession>
<evidence type="ECO:0000256" key="4">
    <source>
        <dbReference type="SAM" id="MobiDB-lite"/>
    </source>
</evidence>
<reference evidence="6 7" key="1">
    <citation type="submission" date="2019-04" db="EMBL/GenBank/DDBJ databases">
        <title>Cohnella sp. nov. isolated from preserved vegetables.</title>
        <authorList>
            <person name="Lin S.-Y."/>
            <person name="Hung M.-H."/>
            <person name="Young C.-C."/>
        </authorList>
    </citation>
    <scope>NUCLEOTIDE SEQUENCE [LARGE SCALE GENOMIC DNA]</scope>
    <source>
        <strain evidence="6 7">CC-MHH1044</strain>
    </source>
</reference>
<dbReference type="EMBL" id="SSOB01000008">
    <property type="protein sequence ID" value="THF81702.1"/>
    <property type="molecule type" value="Genomic_DNA"/>
</dbReference>
<evidence type="ECO:0000313" key="7">
    <source>
        <dbReference type="Proteomes" id="UP000310636"/>
    </source>
</evidence>
<dbReference type="InterPro" id="IPR037923">
    <property type="entry name" value="HTH-like"/>
</dbReference>
<dbReference type="SMART" id="SM00342">
    <property type="entry name" value="HTH_ARAC"/>
    <property type="match status" value="1"/>
</dbReference>